<reference evidence="3 4" key="1">
    <citation type="submission" date="2019-01" db="EMBL/GenBank/DDBJ databases">
        <title>Novel species of Cellulomonas.</title>
        <authorList>
            <person name="Liu Q."/>
            <person name="Xin Y.-H."/>
        </authorList>
    </citation>
    <scope>NUCLEOTIDE SEQUENCE [LARGE SCALE GENOMIC DNA]</scope>
    <source>
        <strain evidence="3 4">HLT2-17</strain>
    </source>
</reference>
<organism evidence="3 4">
    <name type="scientific">Pengzhenrongella frigida</name>
    <dbReference type="NCBI Taxonomy" id="1259133"/>
    <lineage>
        <taxon>Bacteria</taxon>
        <taxon>Bacillati</taxon>
        <taxon>Actinomycetota</taxon>
        <taxon>Actinomycetes</taxon>
        <taxon>Micrococcales</taxon>
        <taxon>Pengzhenrongella</taxon>
    </lineage>
</organism>
<evidence type="ECO:0000313" key="4">
    <source>
        <dbReference type="Proteomes" id="UP000293764"/>
    </source>
</evidence>
<comment type="caution">
    <text evidence="3">The sequence shown here is derived from an EMBL/GenBank/DDBJ whole genome shotgun (WGS) entry which is preliminary data.</text>
</comment>
<evidence type="ECO:0000313" key="3">
    <source>
        <dbReference type="EMBL" id="RYV52920.1"/>
    </source>
</evidence>
<keyword evidence="1" id="KW-0732">Signal</keyword>
<gene>
    <name evidence="3" type="ORF">EUA98_00025</name>
</gene>
<dbReference type="PROSITE" id="PS51257">
    <property type="entry name" value="PROKAR_LIPOPROTEIN"/>
    <property type="match status" value="1"/>
</dbReference>
<feature type="chain" id="PRO_5020549609" description="Oxidoreductase molybdopterin-binding domain-containing protein" evidence="1">
    <location>
        <begin position="32"/>
        <end position="185"/>
    </location>
</feature>
<proteinExistence type="predicted"/>
<dbReference type="Proteomes" id="UP000293764">
    <property type="component" value="Unassembled WGS sequence"/>
</dbReference>
<feature type="domain" description="Oxidoreductase molybdopterin-binding" evidence="2">
    <location>
        <begin position="94"/>
        <end position="162"/>
    </location>
</feature>
<dbReference type="InterPro" id="IPR036374">
    <property type="entry name" value="OxRdtase_Mopterin-bd_sf"/>
</dbReference>
<name>A0A4Q5N3Z0_9MICO</name>
<dbReference type="Gene3D" id="3.90.420.10">
    <property type="entry name" value="Oxidoreductase, molybdopterin-binding domain"/>
    <property type="match status" value="1"/>
</dbReference>
<dbReference type="Pfam" id="PF00174">
    <property type="entry name" value="Oxidored_molyb"/>
    <property type="match status" value="1"/>
</dbReference>
<sequence>MDARRRNRTAAATTAIGILGILAACSSTAQASPVVVVHEATLATLSNLEPPTAADVALTVERADGTLVQLSIPQLEALHTVSAELYEPFLDTRVTFQGVPLRDLFAFLEIPASATQLHTVALNEYEVYLPVSIADDPEAILATRADGELIPLDEGGPTRVVLTDDHPQAHDESLWIWSLKILSIP</sequence>
<accession>A0A4Q5N3Z0</accession>
<protein>
    <recommendedName>
        <fullName evidence="2">Oxidoreductase molybdopterin-binding domain-containing protein</fullName>
    </recommendedName>
</protein>
<keyword evidence="4" id="KW-1185">Reference proteome</keyword>
<evidence type="ECO:0000256" key="1">
    <source>
        <dbReference type="SAM" id="SignalP"/>
    </source>
</evidence>
<dbReference type="SUPFAM" id="SSF56524">
    <property type="entry name" value="Oxidoreductase molybdopterin-binding domain"/>
    <property type="match status" value="1"/>
</dbReference>
<evidence type="ECO:0000259" key="2">
    <source>
        <dbReference type="Pfam" id="PF00174"/>
    </source>
</evidence>
<dbReference type="InterPro" id="IPR000572">
    <property type="entry name" value="OxRdtase_Mopterin-bd_dom"/>
</dbReference>
<dbReference type="RefSeq" id="WP_130100619.1">
    <property type="nucleotide sequence ID" value="NZ_SDWW01000001.1"/>
</dbReference>
<dbReference type="AlphaFoldDB" id="A0A4Q5N3Z0"/>
<dbReference type="OrthoDB" id="9778777at2"/>
<feature type="signal peptide" evidence="1">
    <location>
        <begin position="1"/>
        <end position="31"/>
    </location>
</feature>
<dbReference type="EMBL" id="SDWW01000001">
    <property type="protein sequence ID" value="RYV52920.1"/>
    <property type="molecule type" value="Genomic_DNA"/>
</dbReference>